<gene>
    <name evidence="3" type="ORF">H1R20_g14335</name>
</gene>
<feature type="non-terminal residue" evidence="3">
    <location>
        <position position="1"/>
    </location>
</feature>
<dbReference type="InterPro" id="IPR011990">
    <property type="entry name" value="TPR-like_helical_dom_sf"/>
</dbReference>
<sequence>MFQKITKISVEAIANEEASDGGGPNTFSDVAALNIYVRQEGDERHVSLERETGSKWNSPQSLSMALNNSDLEIVASCRAYGELGFVAVPGDELKNQDMGPVETITQRISPATPVVESTTLWITLRLSLVYAPSEKLSPVLLEIDGAIELEQKAVSCSEGDVQARYANLGTLFSRRFTHTKDISDLRQAIFSIETSIDMVMEDSNPISDANKSDLAERLSKLGDFLTQCFEATGDSSDLDEVIEALRKAVDITPIIDADRRPARLNNLSNALQNRFDISQEIEDIEEAVANLEAAVELTPACHGNLPTICSNLGSALLRRFESLNDLDDLHEAIANQHRAIDLSKSDHPERRYWLSKAGLAYQRRFERLHELLDIEESIKFKKLAVKTVEEIEGKRQHSNDLSTALQSVAYGCHLKFKTTERLEDLEEAISFQQRSLDFTPPNSPKTLPRLKNFSSYCDRRFLTTRAKDHIFKALVAQQGVIDHIKSSNDDASLPERFETFGRWLHHRFQYSQDISDLEQAVLSHRNAVELIPTSPQYLLSLAQSLRLLFELSQNAPLIEEAITLARKAASLTPDSEISARAQRLHEISLCLNSKNEVFGDLADIEEAVSVSQSSVSFTSKDEKDGDGRLILPSRMITLGFALQRRYQRTRLISDLHEAIAVHEEAVSLIPETDRNLPFILNGLCVALQRQYDTSGDLEVIERVITMRRRMVRIEESKEKSNDLSSWIAGLANALHQKFQRTGRASDIDEAAENHRRGRLTNFANTLKSRADLTRSIEDLDEALKQLEKARKLTPESNRLERSSQYLALGVVHQARFIYNDDPLNILFSIEYLKESIELLSPVAESGLSVAVLRQNGGLSTRLNNLGVSLRLRFDRHGDLSDIQEAISAQQKVVGMTPLDHADYPRHLTGLGNSFLSRFGRTKDRSDLEEAIRNHEGAVRGTPIDHPQRPKRLLNLSLSLRTRAELTRQLSDFDRAIAILQTARTLEFVGKDPAMLSDIVDSLGNVFHAKYRVSECLDEIQEAISLRREAISLLSNESTSLLRPLNNLGTSLHYLYRHTGEIEHLEESITTLQRALKILPANSPQADLRFDILSNLANAQERHYHRSGDVRYGRQAASNMQEVVTHQGIPPRLRILIAKRLAHLTRGFDQGMCLYGYKVCIKLIAVVGGLEQTIESRHSALASISNITLEAAATAVELGVPQLAMEWLEQGRCLVWTQLNSLRTPMDSIRSVDPSLADRLARLSPLLESMGARKTNLESAPGLDSAEQRILLQDDVVSHVNLAQEWEEALAEVRAIDGFEDFLRPPPVEEWFNLIPPSAAVIVINVHQTRCDALILQPGATWPLHVKLPNVSEAMVEEWRANLQRSLVAEGVRLRGYDESTGDNDESGDRGIRPTRQTGRSASMLEYVLKQLWTRVVKPIVESLSLKISKEQVPEQRVWWCPTGSLSFLPLHAAGIYSGSNPVSICDYVISSYIPTLSSLLERLKVKVDSSPLSIPRVASEAAPTKCTRGMLLISEHNAPGLAAIPGAKAEVEAIKTQLSKRELPTSTLGGETNTVATVDAGISNMSKFTCVHLACHAMQDAKEPLKSGFHLHDGRLELSKIVQANLTFADLAFLSACQTSAGDEKLSEEAVHLAAGMLAAGYRGVVGTMWSIQDRYASEIAESFYDHLLKRSAVIGVPDIDGQYAAEALHHAITQGIRRKLGDTAQSLLVWVPYVHFGL</sequence>
<dbReference type="PANTHER" id="PTHR19959:SF119">
    <property type="entry name" value="FUNGAL LIPASE-LIKE DOMAIN-CONTAINING PROTEIN"/>
    <property type="match status" value="1"/>
</dbReference>
<dbReference type="Pfam" id="PF13374">
    <property type="entry name" value="TPR_10"/>
    <property type="match status" value="1"/>
</dbReference>
<name>A0A9W8J1H9_9AGAR</name>
<dbReference type="PROSITE" id="PS50005">
    <property type="entry name" value="TPR"/>
    <property type="match status" value="1"/>
</dbReference>
<proteinExistence type="predicted"/>
<dbReference type="InterPro" id="IPR024983">
    <property type="entry name" value="CHAT_dom"/>
</dbReference>
<dbReference type="Pfam" id="PF12770">
    <property type="entry name" value="CHAT"/>
    <property type="match status" value="1"/>
</dbReference>
<dbReference type="Gene3D" id="1.25.40.10">
    <property type="entry name" value="Tetratricopeptide repeat domain"/>
    <property type="match status" value="4"/>
</dbReference>
<protein>
    <recommendedName>
        <fullName evidence="2">CHAT domain-containing protein</fullName>
    </recommendedName>
</protein>
<dbReference type="OrthoDB" id="9991317at2759"/>
<dbReference type="EMBL" id="JANBPK010001476">
    <property type="protein sequence ID" value="KAJ2922780.1"/>
    <property type="molecule type" value="Genomic_DNA"/>
</dbReference>
<evidence type="ECO:0000259" key="2">
    <source>
        <dbReference type="Pfam" id="PF12770"/>
    </source>
</evidence>
<feature type="domain" description="CHAT" evidence="2">
    <location>
        <begin position="1407"/>
        <end position="1718"/>
    </location>
</feature>
<dbReference type="PANTHER" id="PTHR19959">
    <property type="entry name" value="KINESIN LIGHT CHAIN"/>
    <property type="match status" value="1"/>
</dbReference>
<dbReference type="SMART" id="SM00028">
    <property type="entry name" value="TPR"/>
    <property type="match status" value="4"/>
</dbReference>
<accession>A0A9W8J1H9</accession>
<dbReference type="InterPro" id="IPR019734">
    <property type="entry name" value="TPR_rpt"/>
</dbReference>
<organism evidence="3 4">
    <name type="scientific">Candolleomyces eurysporus</name>
    <dbReference type="NCBI Taxonomy" id="2828524"/>
    <lineage>
        <taxon>Eukaryota</taxon>
        <taxon>Fungi</taxon>
        <taxon>Dikarya</taxon>
        <taxon>Basidiomycota</taxon>
        <taxon>Agaricomycotina</taxon>
        <taxon>Agaricomycetes</taxon>
        <taxon>Agaricomycetidae</taxon>
        <taxon>Agaricales</taxon>
        <taxon>Agaricineae</taxon>
        <taxon>Psathyrellaceae</taxon>
        <taxon>Candolleomyces</taxon>
    </lineage>
</organism>
<evidence type="ECO:0000313" key="3">
    <source>
        <dbReference type="EMBL" id="KAJ2922780.1"/>
    </source>
</evidence>
<dbReference type="Proteomes" id="UP001140091">
    <property type="component" value="Unassembled WGS sequence"/>
</dbReference>
<feature type="repeat" description="TPR" evidence="1">
    <location>
        <begin position="763"/>
        <end position="796"/>
    </location>
</feature>
<evidence type="ECO:0000313" key="4">
    <source>
        <dbReference type="Proteomes" id="UP001140091"/>
    </source>
</evidence>
<dbReference type="SUPFAM" id="SSF48452">
    <property type="entry name" value="TPR-like"/>
    <property type="match status" value="3"/>
</dbReference>
<comment type="caution">
    <text evidence="3">The sequence shown here is derived from an EMBL/GenBank/DDBJ whole genome shotgun (WGS) entry which is preliminary data.</text>
</comment>
<keyword evidence="1" id="KW-0802">TPR repeat</keyword>
<keyword evidence="4" id="KW-1185">Reference proteome</keyword>
<evidence type="ECO:0000256" key="1">
    <source>
        <dbReference type="PROSITE-ProRule" id="PRU00339"/>
    </source>
</evidence>
<reference evidence="3" key="1">
    <citation type="submission" date="2022-06" db="EMBL/GenBank/DDBJ databases">
        <title>Genome Sequence of Candolleomyces eurysporus.</title>
        <authorList>
            <person name="Buettner E."/>
        </authorList>
    </citation>
    <scope>NUCLEOTIDE SEQUENCE</scope>
    <source>
        <strain evidence="3">VTCC 930004</strain>
    </source>
</reference>